<protein>
    <submittedName>
        <fullName evidence="1">Uncharacterized protein</fullName>
    </submittedName>
</protein>
<dbReference type="Proteomes" id="UP000000238">
    <property type="component" value="Chromosome"/>
</dbReference>
<sequence length="36" mass="3981">MSSAQSALPLFSGAFLYLRPDPAFYFVIASFNPQPE</sequence>
<proteinExistence type="predicted"/>
<dbReference type="EMBL" id="CP000155">
    <property type="protein sequence ID" value="ABC27136.1"/>
    <property type="molecule type" value="Genomic_DNA"/>
</dbReference>
<evidence type="ECO:0000313" key="1">
    <source>
        <dbReference type="EMBL" id="ABC27136.1"/>
    </source>
</evidence>
<evidence type="ECO:0000313" key="2">
    <source>
        <dbReference type="Proteomes" id="UP000000238"/>
    </source>
</evidence>
<name>Q2SQD8_HAHCH</name>
<accession>Q2SQD8</accession>
<organism evidence="1 2">
    <name type="scientific">Hahella chejuensis (strain KCTC 2396)</name>
    <dbReference type="NCBI Taxonomy" id="349521"/>
    <lineage>
        <taxon>Bacteria</taxon>
        <taxon>Pseudomonadati</taxon>
        <taxon>Pseudomonadota</taxon>
        <taxon>Gammaproteobacteria</taxon>
        <taxon>Oceanospirillales</taxon>
        <taxon>Hahellaceae</taxon>
        <taxon>Hahella</taxon>
    </lineage>
</organism>
<keyword evidence="2" id="KW-1185">Reference proteome</keyword>
<dbReference type="KEGG" id="hch:HCH_00221"/>
<dbReference type="AlphaFoldDB" id="Q2SQD8"/>
<reference evidence="1 2" key="1">
    <citation type="journal article" date="2005" name="Nucleic Acids Res.">
        <title>Genomic blueprint of Hahella chejuensis, a marine microbe producing an algicidal agent.</title>
        <authorList>
            <person name="Jeong H."/>
            <person name="Yim J.H."/>
            <person name="Lee C."/>
            <person name="Choi S.-H."/>
            <person name="Park Y.K."/>
            <person name="Yoon S.H."/>
            <person name="Hur C.-G."/>
            <person name="Kang H.-Y."/>
            <person name="Kim D."/>
            <person name="Lee H.H."/>
            <person name="Park K.H."/>
            <person name="Park S.-H."/>
            <person name="Park H.-S."/>
            <person name="Lee H.K."/>
            <person name="Oh T.K."/>
            <person name="Kim J.F."/>
        </authorList>
    </citation>
    <scope>NUCLEOTIDE SEQUENCE [LARGE SCALE GENOMIC DNA]</scope>
    <source>
        <strain evidence="1 2">KCTC 2396</strain>
    </source>
</reference>
<dbReference type="HOGENOM" id="CLU_3356492_0_0_6"/>
<dbReference type="STRING" id="349521.HCH_00221"/>
<gene>
    <name evidence="1" type="ordered locus">HCH_00221</name>
</gene>